<dbReference type="STRING" id="94869.SAMN04488529_10772"/>
<name>A0A1H0TIY7_9CLOT</name>
<accession>A0A1H0TIY7</accession>
<dbReference type="OrthoDB" id="1933790at2"/>
<keyword evidence="2" id="KW-1185">Reference proteome</keyword>
<evidence type="ECO:0000313" key="2">
    <source>
        <dbReference type="Proteomes" id="UP000198597"/>
    </source>
</evidence>
<dbReference type="RefSeq" id="WP_089970302.1">
    <property type="nucleotide sequence ID" value="NZ_FNJM01000007.1"/>
</dbReference>
<sequence length="220" mass="26065">MKKIKLDKNNSVMVIVGVLMVSLLLNIYTSVMNSKYKMKAGRESYRYIEEIKHRNESALVILDQSIETKSISNEELLSLYKSYNSILDSTVQLCDSYSTYKNSNLIREYKEDEKNKIKQSEVYSRIENLVFEYLNLEMKNEQAKIVLDGKILNDFIKMKEVSNDVQDFFNEFNEQYLSNLKDEKREEKIIKKDYWIDMYLGVNKATEKNIDYPFIIKSKN</sequence>
<dbReference type="EMBL" id="FNJM01000007">
    <property type="protein sequence ID" value="SDP54003.1"/>
    <property type="molecule type" value="Genomic_DNA"/>
</dbReference>
<protein>
    <recommendedName>
        <fullName evidence="3">Reticulocyte-binding protein</fullName>
    </recommendedName>
</protein>
<dbReference type="AlphaFoldDB" id="A0A1H0TIY7"/>
<proteinExistence type="predicted"/>
<reference evidence="1 2" key="1">
    <citation type="submission" date="2016-10" db="EMBL/GenBank/DDBJ databases">
        <authorList>
            <person name="de Groot N.N."/>
        </authorList>
    </citation>
    <scope>NUCLEOTIDE SEQUENCE [LARGE SCALE GENOMIC DNA]</scope>
    <source>
        <strain evidence="1 2">DSM 12272</strain>
    </source>
</reference>
<evidence type="ECO:0000313" key="1">
    <source>
        <dbReference type="EMBL" id="SDP54003.1"/>
    </source>
</evidence>
<gene>
    <name evidence="1" type="ORF">SAMN04488529_10772</name>
</gene>
<evidence type="ECO:0008006" key="3">
    <source>
        <dbReference type="Google" id="ProtNLM"/>
    </source>
</evidence>
<dbReference type="Proteomes" id="UP000198597">
    <property type="component" value="Unassembled WGS sequence"/>
</dbReference>
<organism evidence="1 2">
    <name type="scientific">Clostridium gasigenes</name>
    <dbReference type="NCBI Taxonomy" id="94869"/>
    <lineage>
        <taxon>Bacteria</taxon>
        <taxon>Bacillati</taxon>
        <taxon>Bacillota</taxon>
        <taxon>Clostridia</taxon>
        <taxon>Eubacteriales</taxon>
        <taxon>Clostridiaceae</taxon>
        <taxon>Clostridium</taxon>
    </lineage>
</organism>